<feature type="transmembrane region" description="Helical" evidence="3">
    <location>
        <begin position="44"/>
        <end position="63"/>
    </location>
</feature>
<evidence type="ECO:0000313" key="6">
    <source>
        <dbReference type="Proteomes" id="UP000053095"/>
    </source>
</evidence>
<dbReference type="InterPro" id="IPR019734">
    <property type="entry name" value="TPR_rpt"/>
</dbReference>
<gene>
    <name evidence="5" type="ORF">TCE0_041f13634</name>
</gene>
<dbReference type="SUPFAM" id="SSF50630">
    <property type="entry name" value="Acid proteases"/>
    <property type="match status" value="1"/>
</dbReference>
<dbReference type="Pfam" id="PF11807">
    <property type="entry name" value="UstYa"/>
    <property type="match status" value="1"/>
</dbReference>
<protein>
    <recommendedName>
        <fullName evidence="4">Aspartic peptidase DDI1-type domain-containing protein</fullName>
    </recommendedName>
</protein>
<dbReference type="PROSITE" id="PS50005">
    <property type="entry name" value="TPR"/>
    <property type="match status" value="1"/>
</dbReference>
<dbReference type="PRINTS" id="PR00364">
    <property type="entry name" value="DISEASERSIST"/>
</dbReference>
<dbReference type="SUPFAM" id="SSF53167">
    <property type="entry name" value="Purine and uridine phosphorylases"/>
    <property type="match status" value="1"/>
</dbReference>
<dbReference type="Gene3D" id="1.25.40.10">
    <property type="entry name" value="Tetratricopeptide repeat domain"/>
    <property type="match status" value="2"/>
</dbReference>
<dbReference type="Proteomes" id="UP000053095">
    <property type="component" value="Unassembled WGS sequence"/>
</dbReference>
<dbReference type="Pfam" id="PF13424">
    <property type="entry name" value="TPR_12"/>
    <property type="match status" value="2"/>
</dbReference>
<dbReference type="EMBL" id="DF933837">
    <property type="protein sequence ID" value="GAM40914.1"/>
    <property type="molecule type" value="Genomic_DNA"/>
</dbReference>
<keyword evidence="3" id="KW-0472">Membrane</keyword>
<dbReference type="SMART" id="SM00028">
    <property type="entry name" value="TPR"/>
    <property type="match status" value="5"/>
</dbReference>
<keyword evidence="3" id="KW-0812">Transmembrane</keyword>
<reference evidence="6" key="1">
    <citation type="journal article" date="2015" name="Genome Announc.">
        <title>Draft genome sequence of Talaromyces cellulolyticus strain Y-94, a source of lignocellulosic biomass-degrading enzymes.</title>
        <authorList>
            <person name="Fujii T."/>
            <person name="Koike H."/>
            <person name="Sawayama S."/>
            <person name="Yano S."/>
            <person name="Inoue H."/>
        </authorList>
    </citation>
    <scope>NUCLEOTIDE SEQUENCE [LARGE SCALE GENOMIC DNA]</scope>
    <source>
        <strain evidence="6">Y-94</strain>
    </source>
</reference>
<evidence type="ECO:0000256" key="2">
    <source>
        <dbReference type="PROSITE-ProRule" id="PRU00339"/>
    </source>
</evidence>
<evidence type="ECO:0000313" key="5">
    <source>
        <dbReference type="EMBL" id="GAM40914.1"/>
    </source>
</evidence>
<dbReference type="InterPro" id="IPR019103">
    <property type="entry name" value="Peptidase_aspartic_DDI1-type"/>
</dbReference>
<dbReference type="GO" id="GO:0004190">
    <property type="term" value="F:aspartic-type endopeptidase activity"/>
    <property type="evidence" value="ECO:0007669"/>
    <property type="project" value="InterPro"/>
</dbReference>
<keyword evidence="3" id="KW-1133">Transmembrane helix</keyword>
<evidence type="ECO:0000259" key="4">
    <source>
        <dbReference type="Pfam" id="PF09668"/>
    </source>
</evidence>
<dbReference type="Gene3D" id="3.40.50.1580">
    <property type="entry name" value="Nucleoside phosphorylase domain"/>
    <property type="match status" value="1"/>
</dbReference>
<feature type="repeat" description="TPR" evidence="2">
    <location>
        <begin position="1188"/>
        <end position="1221"/>
    </location>
</feature>
<feature type="domain" description="Aspartic peptidase DDI1-type" evidence="4">
    <location>
        <begin position="1297"/>
        <end position="1377"/>
    </location>
</feature>
<comment type="caution">
    <text evidence="5">The sequence shown here is derived from an EMBL/GenBank/DDBJ whole genome shotgun (WGS) entry which is preliminary data.</text>
</comment>
<dbReference type="InterPro" id="IPR035994">
    <property type="entry name" value="Nucleoside_phosphorylase_sf"/>
</dbReference>
<dbReference type="Gene3D" id="3.40.50.300">
    <property type="entry name" value="P-loop containing nucleotide triphosphate hydrolases"/>
    <property type="match status" value="1"/>
</dbReference>
<dbReference type="InterPro" id="IPR021109">
    <property type="entry name" value="Peptidase_aspartic_dom_sf"/>
</dbReference>
<dbReference type="InterPro" id="IPR053137">
    <property type="entry name" value="NLR-like"/>
</dbReference>
<dbReference type="GO" id="GO:0006508">
    <property type="term" value="P:proteolysis"/>
    <property type="evidence" value="ECO:0007669"/>
    <property type="project" value="InterPro"/>
</dbReference>
<dbReference type="PANTHER" id="PTHR46082:SF6">
    <property type="entry name" value="AAA+ ATPASE DOMAIN-CONTAINING PROTEIN-RELATED"/>
    <property type="match status" value="1"/>
</dbReference>
<dbReference type="InterPro" id="IPR021765">
    <property type="entry name" value="UstYa-like"/>
</dbReference>
<dbReference type="PANTHER" id="PTHR46082">
    <property type="entry name" value="ATP/GTP-BINDING PROTEIN-RELATED"/>
    <property type="match status" value="1"/>
</dbReference>
<proteinExistence type="inferred from homology"/>
<dbReference type="InterPro" id="IPR027417">
    <property type="entry name" value="P-loop_NTPase"/>
</dbReference>
<keyword evidence="2" id="KW-0802">TPR repeat</keyword>
<dbReference type="InterPro" id="IPR011990">
    <property type="entry name" value="TPR-like_helical_dom_sf"/>
</dbReference>
<evidence type="ECO:0000256" key="3">
    <source>
        <dbReference type="SAM" id="Phobius"/>
    </source>
</evidence>
<name>A0A6V8HJM2_TALPI</name>
<evidence type="ECO:0000256" key="1">
    <source>
        <dbReference type="ARBA" id="ARBA00035112"/>
    </source>
</evidence>
<dbReference type="Pfam" id="PF09668">
    <property type="entry name" value="Asp_protease"/>
    <property type="match status" value="1"/>
</dbReference>
<sequence length="1405" mass="159078">MAEYQPLRLSRESSEDEEEKVYKAAARESSHKFRWTISQRIKTLFLLISGLLNIALVVLFVFGSHRQAPTVEKSAFAGLSRTIARPWGPNNAINETEQEALWAATKYDRGNIALSDTYAHSMGLPRAQRFPWDDEKGVYLINAYHNLHCVKTLRTALVEFRDGTRQSSPWAHVVHCLLVLRDEIMCDADDTPRYTGFQPNRKSGLGQVRMCRDWTQLEKWADENSACWRHIGDSFGEDVRELDRYRFCPEGSPYKEMSETLWLKDDWWMKYKDEEKAQAALHMLDHKHQGYFPSSRGDDYVFQAGDICGHNVVIATLPSGQEYGTGSAAALASQLKKVFPNLWFGLLVGVAAGLPDLTRNPPRDIRLGDVLVGISTNENPGIVPYDLGKETATGYQLLREGHYLMNTETVVRSAIGAIKMKAPNDAAVLLPHYESIKDKWHSTGTFIDPGQEQDCLYEVENGSSRLVQRELRAGSYRTRVWYGPIGSGNKVIKSYQKRNELRDKYGLIGLEMEAAGVMNYIPVGVIRGVCDYGDEQKTKQWQPYASAMAAAFSKAVLHEIQPRKTKVVDSFKIPFTLRGLPVVGHFVDRPSDMEDIEKALLPTEKCPRRKILVLGGIGGIGKTQLAIEFARRYQTRFTSVFWLDGRTEESLKRSIADCARRIPARQLIQASTLDVSRQKDNIDQGIEDVLGWLGKPENTKWLLIFDNVDRDYRRQDIDHHAYNVRDYFPHGDHGSILITSRFAPLSQLGISKVMKPVTGDEARAIFQTRYGRDFDDSPSEELFQLLGGLPLALAQAGAYMRESEVDFSTYTQFYKSQWDELMAQQSDSGEPLMDYPGRCIWTTWNVSYQAIKVRNLSAANLLLLWAWLDNRDLWHELLIAASAMEGTPLPKWLLDIAAHRLRYTEAVRLLLNYGLLERVEGADAYAIHPVIHRWTLSAQQGEQRIEMGRLAVLVVGCCNAGSETASWIFERRLLNHALHCSELIVTDTANIIVWEYRDQVLLLAASNIGALLQEHGRANAAERICKCALSEYEKNPDRDNIMMTLNLLNIIGAVYYRQGKLDMAEKTWERVLQGQMKKVGIRHLGTLQTINNLGIVYMEQGKLDDAEGKYLLALQEQKKLFDKDDPSVLDVIHNIGALYQIRGKLAEAAQILGCVYMDLNDVSQAQIMYQRALKGLEKGPLASHTLSLDTLNKLGIIYMKQGRLNLAEETLMRALREKEKVLGPTHKSTFETVHNLDKVHRLQGRTRETRTFPQPEQMWIQKLRLQQEVNEEVDEIIGQSMATENLRNATLEATKRAQVTLMSAEYASQCNITRLIDRRYNGTIEGVGAATLIGRIHSVSIKVGNIFRACSLTIIAGNHIGLHLGLDILQRYQASIDLKRNVLVIQDQAIRFLSEDGIPKGFEDE</sequence>
<dbReference type="Gene3D" id="2.40.70.10">
    <property type="entry name" value="Acid Proteases"/>
    <property type="match status" value="1"/>
</dbReference>
<keyword evidence="6" id="KW-1185">Reference proteome</keyword>
<dbReference type="Pfam" id="PF13181">
    <property type="entry name" value="TPR_8"/>
    <property type="match status" value="1"/>
</dbReference>
<dbReference type="SUPFAM" id="SSF52540">
    <property type="entry name" value="P-loop containing nucleoside triphosphate hydrolases"/>
    <property type="match status" value="1"/>
</dbReference>
<dbReference type="SUPFAM" id="SSF48452">
    <property type="entry name" value="TPR-like"/>
    <property type="match status" value="2"/>
</dbReference>
<comment type="similarity">
    <text evidence="1">Belongs to the ustYa family.</text>
</comment>
<dbReference type="GO" id="GO:0043386">
    <property type="term" value="P:mycotoxin biosynthetic process"/>
    <property type="evidence" value="ECO:0007669"/>
    <property type="project" value="InterPro"/>
</dbReference>
<dbReference type="GO" id="GO:0009116">
    <property type="term" value="P:nucleoside metabolic process"/>
    <property type="evidence" value="ECO:0007669"/>
    <property type="project" value="InterPro"/>
</dbReference>
<organism evidence="5 6">
    <name type="scientific">Talaromyces pinophilus</name>
    <name type="common">Penicillium pinophilum</name>
    <dbReference type="NCBI Taxonomy" id="128442"/>
    <lineage>
        <taxon>Eukaryota</taxon>
        <taxon>Fungi</taxon>
        <taxon>Dikarya</taxon>
        <taxon>Ascomycota</taxon>
        <taxon>Pezizomycotina</taxon>
        <taxon>Eurotiomycetes</taxon>
        <taxon>Eurotiomycetidae</taxon>
        <taxon>Eurotiales</taxon>
        <taxon>Trichocomaceae</taxon>
        <taxon>Talaromyces</taxon>
        <taxon>Talaromyces sect. Talaromyces</taxon>
    </lineage>
</organism>
<accession>A0A6V8HJM2</accession>